<evidence type="ECO:0000313" key="2">
    <source>
        <dbReference type="Proteomes" id="UP000827751"/>
    </source>
</evidence>
<evidence type="ECO:0000313" key="1">
    <source>
        <dbReference type="EMBL" id="UGO46154.1"/>
    </source>
</evidence>
<protein>
    <submittedName>
        <fullName evidence="1">Uncharacterized protein</fullName>
    </submittedName>
</protein>
<name>A0AAE8YMQ7_9CAUD</name>
<dbReference type="GO" id="GO:0006355">
    <property type="term" value="P:regulation of DNA-templated transcription"/>
    <property type="evidence" value="ECO:0007669"/>
    <property type="project" value="InterPro"/>
</dbReference>
<sequence>MNMNKQQLLDNVRQLNKGLAVLNMYNMNQFIGEELIRLGVTKEDIELVTTHITDNFDAQELETILLQEAVTDYISVMTKLLRHIKMAEGYVAMGDVNKNITKEDFHLEDEVAKGEIVDGKVDSEETEGSTKEA</sequence>
<dbReference type="EMBL" id="OK499972">
    <property type="protein sequence ID" value="UGO46154.1"/>
    <property type="molecule type" value="Genomic_DNA"/>
</dbReference>
<gene>
    <name evidence="1" type="ORF">CHEWBECCA_71</name>
</gene>
<organism evidence="1 2">
    <name type="scientific">Bacillus phage vB_BanS_Chewbecca</name>
    <dbReference type="NCBI Taxonomy" id="2894786"/>
    <lineage>
        <taxon>Viruses</taxon>
        <taxon>Duplodnaviria</taxon>
        <taxon>Heunggongvirae</taxon>
        <taxon>Uroviricota</taxon>
        <taxon>Caudoviricetes</taxon>
        <taxon>Joanripponvirinae</taxon>
        <taxon>Tsamsavirus</taxon>
        <taxon>Tsamsavirus chewbecca</taxon>
    </lineage>
</organism>
<keyword evidence="2" id="KW-1185">Reference proteome</keyword>
<accession>A0AAE8YMQ7</accession>
<proteinExistence type="predicted"/>
<dbReference type="Gene3D" id="1.10.1220.10">
    <property type="entry name" value="Met repressor-like"/>
    <property type="match status" value="1"/>
</dbReference>
<reference evidence="1 2" key="1">
    <citation type="submission" date="2021-10" db="EMBL/GenBank/DDBJ databases">
        <authorList>
            <person name="Lavering E.D."/>
            <person name="James R."/>
            <person name="Fairhom J.D."/>
            <person name="Ogilvie B.H."/>
            <person name="Thurgood T.L."/>
            <person name="Robison R.A."/>
            <person name="Grose J.H."/>
        </authorList>
    </citation>
    <scope>NUCLEOTIDE SEQUENCE [LARGE SCALE GENOMIC DNA]</scope>
</reference>
<dbReference type="InterPro" id="IPR013321">
    <property type="entry name" value="Arc_rbn_hlx_hlx"/>
</dbReference>
<dbReference type="Proteomes" id="UP000827751">
    <property type="component" value="Segment"/>
</dbReference>